<dbReference type="InterPro" id="IPR001806">
    <property type="entry name" value="Small_GTPase"/>
</dbReference>
<dbReference type="SMART" id="SM00174">
    <property type="entry name" value="RHO"/>
    <property type="match status" value="1"/>
</dbReference>
<dbReference type="PROSITE" id="PS51420">
    <property type="entry name" value="RHO"/>
    <property type="match status" value="1"/>
</dbReference>
<proteinExistence type="predicted"/>
<dbReference type="InterPro" id="IPR020849">
    <property type="entry name" value="Small_GTPase_Ras-type"/>
</dbReference>
<keyword evidence="2" id="KW-0342">GTP-binding</keyword>
<feature type="compositionally biased region" description="Basic and acidic residues" evidence="3">
    <location>
        <begin position="178"/>
        <end position="195"/>
    </location>
</feature>
<dbReference type="SMART" id="SM00176">
    <property type="entry name" value="RAN"/>
    <property type="match status" value="1"/>
</dbReference>
<dbReference type="SUPFAM" id="SSF52540">
    <property type="entry name" value="P-loop containing nucleoside triphosphate hydrolases"/>
    <property type="match status" value="1"/>
</dbReference>
<dbReference type="InterPro" id="IPR027417">
    <property type="entry name" value="P-loop_NTPase"/>
</dbReference>
<comment type="caution">
    <text evidence="4">The sequence shown here is derived from an EMBL/GenBank/DDBJ whole genome shotgun (WGS) entry which is preliminary data.</text>
</comment>
<dbReference type="PROSITE" id="PS51419">
    <property type="entry name" value="RAB"/>
    <property type="match status" value="1"/>
</dbReference>
<dbReference type="EMBL" id="JAPFFF010000003">
    <property type="protein sequence ID" value="KAK8893595.1"/>
    <property type="molecule type" value="Genomic_DNA"/>
</dbReference>
<feature type="region of interest" description="Disordered" evidence="3">
    <location>
        <begin position="166"/>
        <end position="203"/>
    </location>
</feature>
<dbReference type="Proteomes" id="UP001470230">
    <property type="component" value="Unassembled WGS sequence"/>
</dbReference>
<evidence type="ECO:0000313" key="5">
    <source>
        <dbReference type="Proteomes" id="UP001470230"/>
    </source>
</evidence>
<dbReference type="SMART" id="SM00175">
    <property type="entry name" value="RAB"/>
    <property type="match status" value="1"/>
</dbReference>
<gene>
    <name evidence="4" type="ORF">M9Y10_022019</name>
</gene>
<evidence type="ECO:0000256" key="1">
    <source>
        <dbReference type="ARBA" id="ARBA00022741"/>
    </source>
</evidence>
<dbReference type="Gene3D" id="3.40.50.300">
    <property type="entry name" value="P-loop containing nucleotide triphosphate hydrolases"/>
    <property type="match status" value="1"/>
</dbReference>
<dbReference type="PANTHER" id="PTHR24070">
    <property type="entry name" value="RAS, DI-RAS, AND RHEB FAMILY MEMBERS OF SMALL GTPASE SUPERFAMILY"/>
    <property type="match status" value="1"/>
</dbReference>
<reference evidence="4 5" key="1">
    <citation type="submission" date="2024-04" db="EMBL/GenBank/DDBJ databases">
        <title>Tritrichomonas musculus Genome.</title>
        <authorList>
            <person name="Alves-Ferreira E."/>
            <person name="Grigg M."/>
            <person name="Lorenzi H."/>
            <person name="Galac M."/>
        </authorList>
    </citation>
    <scope>NUCLEOTIDE SEQUENCE [LARGE SCALE GENOMIC DNA]</scope>
    <source>
        <strain evidence="4 5">EAF2021</strain>
    </source>
</reference>
<evidence type="ECO:0000313" key="4">
    <source>
        <dbReference type="EMBL" id="KAK8893595.1"/>
    </source>
</evidence>
<keyword evidence="5" id="KW-1185">Reference proteome</keyword>
<dbReference type="PRINTS" id="PR00449">
    <property type="entry name" value="RASTRNSFRMNG"/>
</dbReference>
<dbReference type="PROSITE" id="PS51421">
    <property type="entry name" value="RAS"/>
    <property type="match status" value="1"/>
</dbReference>
<protein>
    <submittedName>
        <fullName evidence="4">Uncharacterized protein</fullName>
    </submittedName>
</protein>
<dbReference type="CDD" id="cd00876">
    <property type="entry name" value="Ras"/>
    <property type="match status" value="1"/>
</dbReference>
<dbReference type="SMART" id="SM00173">
    <property type="entry name" value="RAS"/>
    <property type="match status" value="1"/>
</dbReference>
<dbReference type="InterPro" id="IPR005225">
    <property type="entry name" value="Small_GTP-bd"/>
</dbReference>
<organism evidence="4 5">
    <name type="scientific">Tritrichomonas musculus</name>
    <dbReference type="NCBI Taxonomy" id="1915356"/>
    <lineage>
        <taxon>Eukaryota</taxon>
        <taxon>Metamonada</taxon>
        <taxon>Parabasalia</taxon>
        <taxon>Tritrichomonadida</taxon>
        <taxon>Tritrichomonadidae</taxon>
        <taxon>Tritrichomonas</taxon>
    </lineage>
</organism>
<dbReference type="NCBIfam" id="TIGR00231">
    <property type="entry name" value="small_GTP"/>
    <property type="match status" value="1"/>
</dbReference>
<sequence>MENYKVIILGSGGVGKSAITIQLVQNRFVAAYDPTIEDSYKKTLNVDDKDVSLDILDTAGQDDFAAIRTTYMRSGQGFVVVFAVNDPSSYEAVDKFQSDIKVTSGKDNIPIVVCGNKCDIPDRDVTEDEAKQFCQEHGLTYFETSAKDNYNIQEAFIEVVRMMRKQDPNNQAASGGGEQKEKKSKETKSSSKESDEGGCCSIC</sequence>
<dbReference type="Pfam" id="PF00071">
    <property type="entry name" value="Ras"/>
    <property type="match status" value="1"/>
</dbReference>
<keyword evidence="1" id="KW-0547">Nucleotide-binding</keyword>
<evidence type="ECO:0000256" key="3">
    <source>
        <dbReference type="SAM" id="MobiDB-lite"/>
    </source>
</evidence>
<name>A0ABR2KR35_9EUKA</name>
<accession>A0ABR2KR35</accession>
<evidence type="ECO:0000256" key="2">
    <source>
        <dbReference type="ARBA" id="ARBA00023134"/>
    </source>
</evidence>